<dbReference type="GO" id="GO:0030125">
    <property type="term" value="C:clathrin vesicle coat"/>
    <property type="evidence" value="ECO:0007669"/>
    <property type="project" value="TreeGrafter"/>
</dbReference>
<evidence type="ECO:0000313" key="4">
    <source>
        <dbReference type="Proteomes" id="UP000536275"/>
    </source>
</evidence>
<dbReference type="AlphaFoldDB" id="A0A8H6F5D5"/>
<dbReference type="GO" id="GO:0005768">
    <property type="term" value="C:endosome"/>
    <property type="evidence" value="ECO:0007669"/>
    <property type="project" value="TreeGrafter"/>
</dbReference>
<dbReference type="Gene3D" id="1.25.40.90">
    <property type="match status" value="2"/>
</dbReference>
<feature type="compositionally biased region" description="Low complexity" evidence="1">
    <location>
        <begin position="294"/>
        <end position="311"/>
    </location>
</feature>
<dbReference type="GO" id="GO:0030276">
    <property type="term" value="F:clathrin binding"/>
    <property type="evidence" value="ECO:0007669"/>
    <property type="project" value="TreeGrafter"/>
</dbReference>
<name>A0A8H6F5D5_CANAX</name>
<feature type="region of interest" description="Disordered" evidence="1">
    <location>
        <begin position="1"/>
        <end position="29"/>
    </location>
</feature>
<dbReference type="PANTHER" id="PTHR12276:SF110">
    <property type="entry name" value="EPSIN-1-RELATED"/>
    <property type="match status" value="1"/>
</dbReference>
<dbReference type="SUPFAM" id="SSF48464">
    <property type="entry name" value="ENTH/VHS domain"/>
    <property type="match status" value="1"/>
</dbReference>
<proteinExistence type="predicted"/>
<dbReference type="Proteomes" id="UP000536275">
    <property type="component" value="Unassembled WGS sequence"/>
</dbReference>
<protein>
    <submittedName>
        <fullName evidence="3">ENTH domain family protein</fullName>
    </submittedName>
</protein>
<dbReference type="SMR" id="A0A8H6F5D5"/>
<gene>
    <name evidence="3" type="ORF">FOB64_001595</name>
</gene>
<dbReference type="SMART" id="SM00273">
    <property type="entry name" value="ENTH"/>
    <property type="match status" value="1"/>
</dbReference>
<feature type="compositionally biased region" description="Polar residues" evidence="1">
    <location>
        <begin position="1"/>
        <end position="25"/>
    </location>
</feature>
<dbReference type="PANTHER" id="PTHR12276">
    <property type="entry name" value="EPSIN/ENT-RELATED"/>
    <property type="match status" value="1"/>
</dbReference>
<feature type="region of interest" description="Disordered" evidence="1">
    <location>
        <begin position="290"/>
        <end position="318"/>
    </location>
</feature>
<dbReference type="Pfam" id="PF01417">
    <property type="entry name" value="ENTH"/>
    <property type="match status" value="1"/>
</dbReference>
<evidence type="ECO:0000259" key="2">
    <source>
        <dbReference type="SMART" id="SM00273"/>
    </source>
</evidence>
<dbReference type="GO" id="GO:0005543">
    <property type="term" value="F:phospholipid binding"/>
    <property type="evidence" value="ECO:0007669"/>
    <property type="project" value="TreeGrafter"/>
</dbReference>
<dbReference type="InterPro" id="IPR013809">
    <property type="entry name" value="ENTH"/>
</dbReference>
<feature type="compositionally biased region" description="Low complexity" evidence="1">
    <location>
        <begin position="229"/>
        <end position="242"/>
    </location>
</feature>
<dbReference type="GO" id="GO:0005886">
    <property type="term" value="C:plasma membrane"/>
    <property type="evidence" value="ECO:0007669"/>
    <property type="project" value="TreeGrafter"/>
</dbReference>
<dbReference type="GO" id="GO:0006897">
    <property type="term" value="P:endocytosis"/>
    <property type="evidence" value="ECO:0007669"/>
    <property type="project" value="TreeGrafter"/>
</dbReference>
<dbReference type="InterPro" id="IPR008942">
    <property type="entry name" value="ENTH_VHS"/>
</dbReference>
<dbReference type="GO" id="GO:0007015">
    <property type="term" value="P:actin filament organization"/>
    <property type="evidence" value="ECO:0007669"/>
    <property type="project" value="TreeGrafter"/>
</dbReference>
<accession>A0A8H6F5D5</accession>
<comment type="caution">
    <text evidence="3">The sequence shown here is derived from an EMBL/GenBank/DDBJ whole genome shotgun (WGS) entry which is preliminary data.</text>
</comment>
<evidence type="ECO:0000313" key="3">
    <source>
        <dbReference type="EMBL" id="KAF6071189.1"/>
    </source>
</evidence>
<organism evidence="3 4">
    <name type="scientific">Candida albicans</name>
    <name type="common">Yeast</name>
    <dbReference type="NCBI Taxonomy" id="5476"/>
    <lineage>
        <taxon>Eukaryota</taxon>
        <taxon>Fungi</taxon>
        <taxon>Dikarya</taxon>
        <taxon>Ascomycota</taxon>
        <taxon>Saccharomycotina</taxon>
        <taxon>Pichiomycetes</taxon>
        <taxon>Debaryomycetaceae</taxon>
        <taxon>Candida/Lodderomyces clade</taxon>
        <taxon>Candida</taxon>
    </lineage>
</organism>
<feature type="domain" description="ENTH" evidence="2">
    <location>
        <begin position="12"/>
        <end position="192"/>
    </location>
</feature>
<feature type="region of interest" description="Disordered" evidence="1">
    <location>
        <begin position="222"/>
        <end position="242"/>
    </location>
</feature>
<evidence type="ECO:0000256" key="1">
    <source>
        <dbReference type="SAM" id="MobiDB-lite"/>
    </source>
</evidence>
<feature type="compositionally biased region" description="Polar residues" evidence="1">
    <location>
        <begin position="73"/>
        <end position="86"/>
    </location>
</feature>
<feature type="compositionally biased region" description="Basic residues" evidence="1">
    <location>
        <begin position="87"/>
        <end position="97"/>
    </location>
</feature>
<dbReference type="EMBL" id="JABWAD010000021">
    <property type="protein sequence ID" value="KAF6071189.1"/>
    <property type="molecule type" value="Genomic_DNA"/>
</dbReference>
<reference evidence="3 4" key="1">
    <citation type="submission" date="2020-03" db="EMBL/GenBank/DDBJ databases">
        <title>FDA dAtabase for Regulatory Grade micrObial Sequences (FDA-ARGOS): Supporting development and validation of Infectious Disease Dx tests.</title>
        <authorList>
            <person name="Campos J."/>
            <person name="Goldberg B."/>
            <person name="Tallon L."/>
            <person name="Sadzewicz L."/>
            <person name="Vavikolanu K."/>
            <person name="Mehta A."/>
            <person name="Aluvathingal J."/>
            <person name="Nadendla S."/>
            <person name="Nandy P."/>
            <person name="Geyer C."/>
            <person name="Yan Y."/>
            <person name="Sichtig H."/>
        </authorList>
    </citation>
    <scope>NUCLEOTIDE SEQUENCE [LARGE SCALE GENOMIC DNA]</scope>
    <source>
        <strain evidence="3 4">FDAARGOS_656</strain>
    </source>
</reference>
<feature type="region of interest" description="Disordered" evidence="1">
    <location>
        <begin position="73"/>
        <end position="105"/>
    </location>
</feature>
<sequence>MPFVQSLRNLTSSTESKIKSATNNEPLGPYNHELTELASLTFSKKHLSIIISIITKRLKPVLDICPTTMNSTGMKRSNTSKLSSTIHRTHSFPRRSKTLPSPDTPSDVNTLKYKQVLDDKVYLSLLKALTVILYLLQNGSVQFIDWLLKDYKSIISPLSRISYPSTYKEPIRHKVNKIISLLEAPEDLNNYRINIHKLRTDMLVPGLKRTSLDGVDLLQVEQEHSTREQQQQQAPRRPATPPLLRLRSISEHHSHTEDEYINSNDVYNSSNTAADFSFTNNMDGILKQPSRYQPITTGSSPPNTSPTITNPHQLPPIF</sequence>